<dbReference type="AlphaFoldDB" id="A0A392TP08"/>
<dbReference type="Proteomes" id="UP000265520">
    <property type="component" value="Unassembled WGS sequence"/>
</dbReference>
<name>A0A392TP08_9FABA</name>
<accession>A0A392TP08</accession>
<evidence type="ECO:0000313" key="1">
    <source>
        <dbReference type="EMBL" id="MCI62911.1"/>
    </source>
</evidence>
<proteinExistence type="predicted"/>
<keyword evidence="2" id="KW-1185">Reference proteome</keyword>
<reference evidence="1 2" key="1">
    <citation type="journal article" date="2018" name="Front. Plant Sci.">
        <title>Red Clover (Trifolium pratense) and Zigzag Clover (T. medium) - A Picture of Genomic Similarities and Differences.</title>
        <authorList>
            <person name="Dluhosova J."/>
            <person name="Istvanek J."/>
            <person name="Nedelnik J."/>
            <person name="Repkova J."/>
        </authorList>
    </citation>
    <scope>NUCLEOTIDE SEQUENCE [LARGE SCALE GENOMIC DNA]</scope>
    <source>
        <strain evidence="2">cv. 10/8</strain>
        <tissue evidence="1">Leaf</tissue>
    </source>
</reference>
<protein>
    <submittedName>
        <fullName evidence="1">Uncharacterized protein</fullName>
    </submittedName>
</protein>
<comment type="caution">
    <text evidence="1">The sequence shown here is derived from an EMBL/GenBank/DDBJ whole genome shotgun (WGS) entry which is preliminary data.</text>
</comment>
<organism evidence="1 2">
    <name type="scientific">Trifolium medium</name>
    <dbReference type="NCBI Taxonomy" id="97028"/>
    <lineage>
        <taxon>Eukaryota</taxon>
        <taxon>Viridiplantae</taxon>
        <taxon>Streptophyta</taxon>
        <taxon>Embryophyta</taxon>
        <taxon>Tracheophyta</taxon>
        <taxon>Spermatophyta</taxon>
        <taxon>Magnoliopsida</taxon>
        <taxon>eudicotyledons</taxon>
        <taxon>Gunneridae</taxon>
        <taxon>Pentapetalae</taxon>
        <taxon>rosids</taxon>
        <taxon>fabids</taxon>
        <taxon>Fabales</taxon>
        <taxon>Fabaceae</taxon>
        <taxon>Papilionoideae</taxon>
        <taxon>50 kb inversion clade</taxon>
        <taxon>NPAAA clade</taxon>
        <taxon>Hologalegina</taxon>
        <taxon>IRL clade</taxon>
        <taxon>Trifolieae</taxon>
        <taxon>Trifolium</taxon>
    </lineage>
</organism>
<dbReference type="EMBL" id="LXQA010627675">
    <property type="protein sequence ID" value="MCI62911.1"/>
    <property type="molecule type" value="Genomic_DNA"/>
</dbReference>
<feature type="non-terminal residue" evidence="1">
    <location>
        <position position="26"/>
    </location>
</feature>
<evidence type="ECO:0000313" key="2">
    <source>
        <dbReference type="Proteomes" id="UP000265520"/>
    </source>
</evidence>
<sequence>MFIGEISVEPPSRRRLAMTTFAASEG</sequence>